<comment type="caution">
    <text evidence="1">The sequence shown here is derived from an EMBL/GenBank/DDBJ whole genome shotgun (WGS) entry which is preliminary data.</text>
</comment>
<dbReference type="Proteomes" id="UP000035762">
    <property type="component" value="Unassembled WGS sequence"/>
</dbReference>
<dbReference type="AlphaFoldDB" id="A0A090MPB9"/>
<gene>
    <name evidence="1" type="ORF">BN961_02634</name>
</gene>
<keyword evidence="2" id="KW-1185">Reference proteome</keyword>
<dbReference type="STRING" id="1035.BN961_02634"/>
<sequence length="123" mass="13951">MERPRRFCMEDAKRLTRGNARTQMGCEVYAGRFGFRGACEFRQAGNLAVIDARHQTRTRGNKRVLVFGHRRHAHASLRLAYPLKLGPGAAVIQRSQRERLTAPRLAYTAEFEERAGQSARPIA</sequence>
<name>A0A090MPB9_AFIFE</name>
<evidence type="ECO:0000313" key="2">
    <source>
        <dbReference type="Proteomes" id="UP000035762"/>
    </source>
</evidence>
<protein>
    <submittedName>
        <fullName evidence="1">Uncharacterized protein</fullName>
    </submittedName>
</protein>
<accession>A0A090MPB9</accession>
<dbReference type="EMBL" id="CCAZ020000001">
    <property type="protein sequence ID" value="CEG09211.1"/>
    <property type="molecule type" value="Genomic_DNA"/>
</dbReference>
<organism evidence="1 2">
    <name type="scientific">Afipia felis</name>
    <name type="common">Cat scratch disease bacillus</name>
    <dbReference type="NCBI Taxonomy" id="1035"/>
    <lineage>
        <taxon>Bacteria</taxon>
        <taxon>Pseudomonadati</taxon>
        <taxon>Pseudomonadota</taxon>
        <taxon>Alphaproteobacteria</taxon>
        <taxon>Hyphomicrobiales</taxon>
        <taxon>Nitrobacteraceae</taxon>
        <taxon>Afipia</taxon>
    </lineage>
</organism>
<evidence type="ECO:0000313" key="1">
    <source>
        <dbReference type="EMBL" id="CEG09211.1"/>
    </source>
</evidence>
<reference evidence="1 2" key="1">
    <citation type="journal article" date="2014" name="Genome Announc.">
        <title>Genome Sequence of Afipia felis Strain 76713, Isolated in Hospital Water Using an Amoeba Co-Culture Procedure.</title>
        <authorList>
            <person name="Benamar S."/>
            <person name="La Scola B."/>
            <person name="Croce O."/>
        </authorList>
    </citation>
    <scope>NUCLEOTIDE SEQUENCE [LARGE SCALE GENOMIC DNA]</scope>
    <source>
        <strain evidence="1 2">76713</strain>
    </source>
</reference>
<proteinExistence type="predicted"/>